<gene>
    <name evidence="1" type="ORF">BD410DRAFT_794324</name>
</gene>
<protein>
    <recommendedName>
        <fullName evidence="3">F-box domain-containing protein</fullName>
    </recommendedName>
</protein>
<evidence type="ECO:0008006" key="3">
    <source>
        <dbReference type="Google" id="ProtNLM"/>
    </source>
</evidence>
<accession>A0A4Y7PR58</accession>
<evidence type="ECO:0000313" key="2">
    <source>
        <dbReference type="Proteomes" id="UP000294933"/>
    </source>
</evidence>
<keyword evidence="2" id="KW-1185">Reference proteome</keyword>
<dbReference type="VEuPathDB" id="FungiDB:BD410DRAFT_794324"/>
<organism evidence="1 2">
    <name type="scientific">Rickenella mellea</name>
    <dbReference type="NCBI Taxonomy" id="50990"/>
    <lineage>
        <taxon>Eukaryota</taxon>
        <taxon>Fungi</taxon>
        <taxon>Dikarya</taxon>
        <taxon>Basidiomycota</taxon>
        <taxon>Agaricomycotina</taxon>
        <taxon>Agaricomycetes</taxon>
        <taxon>Hymenochaetales</taxon>
        <taxon>Rickenellaceae</taxon>
        <taxon>Rickenella</taxon>
    </lineage>
</organism>
<dbReference type="Proteomes" id="UP000294933">
    <property type="component" value="Unassembled WGS sequence"/>
</dbReference>
<reference evidence="1 2" key="1">
    <citation type="submission" date="2018-06" db="EMBL/GenBank/DDBJ databases">
        <title>A transcriptomic atlas of mushroom development highlights an independent origin of complex multicellularity.</title>
        <authorList>
            <consortium name="DOE Joint Genome Institute"/>
            <person name="Krizsan K."/>
            <person name="Almasi E."/>
            <person name="Merenyi Z."/>
            <person name="Sahu N."/>
            <person name="Viragh M."/>
            <person name="Koszo T."/>
            <person name="Mondo S."/>
            <person name="Kiss B."/>
            <person name="Balint B."/>
            <person name="Kues U."/>
            <person name="Barry K."/>
            <person name="Hegedus J.C."/>
            <person name="Henrissat B."/>
            <person name="Johnson J."/>
            <person name="Lipzen A."/>
            <person name="Ohm R."/>
            <person name="Nagy I."/>
            <person name="Pangilinan J."/>
            <person name="Yan J."/>
            <person name="Xiong Y."/>
            <person name="Grigoriev I.V."/>
            <person name="Hibbett D.S."/>
            <person name="Nagy L.G."/>
        </authorList>
    </citation>
    <scope>NUCLEOTIDE SEQUENCE [LARGE SCALE GENOMIC DNA]</scope>
    <source>
        <strain evidence="1 2">SZMC22713</strain>
    </source>
</reference>
<dbReference type="EMBL" id="ML170221">
    <property type="protein sequence ID" value="TDL17491.1"/>
    <property type="molecule type" value="Genomic_DNA"/>
</dbReference>
<sequence>MAISARFVDGPCLGNILRQLHMPVLSNISLEIRGHADGVDEIIDGMCSAMTRCPNLREFTLDTTAVAHKLQYRFGVLGMFINRLSFLEKVTFRGAGLYDVRGILEPPLWHLFHFEGAASGDMASIRSFVTLASRGPKLKLRICKWVQFKEISALRELLGGRLEYEAG</sequence>
<proteinExistence type="predicted"/>
<name>A0A4Y7PR58_9AGAM</name>
<dbReference type="AlphaFoldDB" id="A0A4Y7PR58"/>
<evidence type="ECO:0000313" key="1">
    <source>
        <dbReference type="EMBL" id="TDL17491.1"/>
    </source>
</evidence>